<sequence length="310" mass="33251">MGTDLRLPVVVGVDGTDQSTRALRYAVREAQRHDCGIHIVHAVHETAPVAPMLPLVSMETFDEVGRRIVTDAARYVHGIDPNVPVETSVLHGTRTRVVADVGENARMIVLGHRDRALLGRVLTSSTTTGVGARAHCPVVSVPSTWVDGQVHGRVVVGVDGSAASKDALGLAFSAAAERGASLTVLHAWKLPSAYDDIIASRVMVDEWRRTGQAEMEQTVAPWREIYPEVDVEIDLRHQYPAPALVGATEGADLVVVGRRGHGAPLGLYLGSVARTLIREARCPVEIAPQHVREETPPAARVSDSEVSPQA</sequence>
<dbReference type="Gene3D" id="3.40.50.620">
    <property type="entry name" value="HUPs"/>
    <property type="match status" value="2"/>
</dbReference>
<feature type="region of interest" description="Disordered" evidence="2">
    <location>
        <begin position="288"/>
        <end position="310"/>
    </location>
</feature>
<dbReference type="RefSeq" id="WP_221025294.1">
    <property type="nucleotide sequence ID" value="NZ_JAIEZQ010000002.1"/>
</dbReference>
<dbReference type="Pfam" id="PF00582">
    <property type="entry name" value="Usp"/>
    <property type="match status" value="2"/>
</dbReference>
<comment type="caution">
    <text evidence="4">The sequence shown here is derived from an EMBL/GenBank/DDBJ whole genome shotgun (WGS) entry which is preliminary data.</text>
</comment>
<dbReference type="Proteomes" id="UP000754710">
    <property type="component" value="Unassembled WGS sequence"/>
</dbReference>
<dbReference type="SUPFAM" id="SSF52402">
    <property type="entry name" value="Adenine nucleotide alpha hydrolases-like"/>
    <property type="match status" value="2"/>
</dbReference>
<organism evidence="4 5">
    <name type="scientific">Nocardioides jiangsuensis</name>
    <dbReference type="NCBI Taxonomy" id="2866161"/>
    <lineage>
        <taxon>Bacteria</taxon>
        <taxon>Bacillati</taxon>
        <taxon>Actinomycetota</taxon>
        <taxon>Actinomycetes</taxon>
        <taxon>Propionibacteriales</taxon>
        <taxon>Nocardioidaceae</taxon>
        <taxon>Nocardioides</taxon>
    </lineage>
</organism>
<keyword evidence="5" id="KW-1185">Reference proteome</keyword>
<reference evidence="4 5" key="1">
    <citation type="submission" date="2021-08" db="EMBL/GenBank/DDBJ databases">
        <title>Nocardioides bacterium WL0053 sp. nov., isolated from the sediment.</title>
        <authorList>
            <person name="Wang L."/>
            <person name="Zhang D."/>
            <person name="Zhang A."/>
        </authorList>
    </citation>
    <scope>NUCLEOTIDE SEQUENCE [LARGE SCALE GENOMIC DNA]</scope>
    <source>
        <strain evidence="4 5">WL0053</strain>
    </source>
</reference>
<evidence type="ECO:0000256" key="2">
    <source>
        <dbReference type="SAM" id="MobiDB-lite"/>
    </source>
</evidence>
<dbReference type="InterPro" id="IPR006016">
    <property type="entry name" value="UspA"/>
</dbReference>
<feature type="domain" description="UspA" evidence="3">
    <location>
        <begin position="153"/>
        <end position="284"/>
    </location>
</feature>
<dbReference type="PRINTS" id="PR01438">
    <property type="entry name" value="UNVRSLSTRESS"/>
</dbReference>
<evidence type="ECO:0000313" key="5">
    <source>
        <dbReference type="Proteomes" id="UP000754710"/>
    </source>
</evidence>
<proteinExistence type="inferred from homology"/>
<dbReference type="EMBL" id="JAIEZQ010000002">
    <property type="protein sequence ID" value="MBY9075562.1"/>
    <property type="molecule type" value="Genomic_DNA"/>
</dbReference>
<dbReference type="PANTHER" id="PTHR46268:SF6">
    <property type="entry name" value="UNIVERSAL STRESS PROTEIN UP12"/>
    <property type="match status" value="1"/>
</dbReference>
<comment type="similarity">
    <text evidence="1">Belongs to the universal stress protein A family.</text>
</comment>
<evidence type="ECO:0000313" key="4">
    <source>
        <dbReference type="EMBL" id="MBY9075562.1"/>
    </source>
</evidence>
<evidence type="ECO:0000256" key="1">
    <source>
        <dbReference type="ARBA" id="ARBA00008791"/>
    </source>
</evidence>
<accession>A0ABS7RPS7</accession>
<protein>
    <submittedName>
        <fullName evidence="4">Universal stress protein</fullName>
    </submittedName>
</protein>
<dbReference type="InterPro" id="IPR006015">
    <property type="entry name" value="Universal_stress_UspA"/>
</dbReference>
<name>A0ABS7RPS7_9ACTN</name>
<evidence type="ECO:0000259" key="3">
    <source>
        <dbReference type="Pfam" id="PF00582"/>
    </source>
</evidence>
<dbReference type="InterPro" id="IPR014729">
    <property type="entry name" value="Rossmann-like_a/b/a_fold"/>
</dbReference>
<feature type="domain" description="UspA" evidence="3">
    <location>
        <begin position="9"/>
        <end position="142"/>
    </location>
</feature>
<gene>
    <name evidence="4" type="ORF">K1X13_12085</name>
</gene>
<dbReference type="PANTHER" id="PTHR46268">
    <property type="entry name" value="STRESS RESPONSE PROTEIN NHAX"/>
    <property type="match status" value="1"/>
</dbReference>